<accession>A0A2R6AF83</accession>
<feature type="coiled-coil region" evidence="1">
    <location>
        <begin position="6"/>
        <end position="33"/>
    </location>
</feature>
<sequence length="123" mass="14243">MAEFLKNNALDFLKEAERNLEEKKNNLAMFHLEQSLQLALKYMIYQHTGSFPKTHDVVELLNRVSSLINNSRLIAIIDSEITTLNLLKQAYIASRYFPISYDEKAAQKSYDVVREILHELGLV</sequence>
<proteinExistence type="predicted"/>
<gene>
    <name evidence="3" type="ORF">B9Q02_07845</name>
</gene>
<evidence type="ECO:0000259" key="2">
    <source>
        <dbReference type="PROSITE" id="PS50910"/>
    </source>
</evidence>
<dbReference type="Gene3D" id="1.20.120.330">
    <property type="entry name" value="Nucleotidyltransferases domain 2"/>
    <property type="match status" value="1"/>
</dbReference>
<name>A0A2R6AF83_9ARCH</name>
<dbReference type="SMART" id="SM00748">
    <property type="entry name" value="HEPN"/>
    <property type="match status" value="1"/>
</dbReference>
<organism evidence="3 4">
    <name type="scientific">Candidatus Marsarchaeota G1 archaeon BE_D</name>
    <dbReference type="NCBI Taxonomy" id="1978156"/>
    <lineage>
        <taxon>Archaea</taxon>
        <taxon>Candidatus Marsarchaeota</taxon>
        <taxon>Candidatus Marsarchaeota group 1</taxon>
    </lineage>
</organism>
<evidence type="ECO:0000313" key="3">
    <source>
        <dbReference type="EMBL" id="PSN85035.1"/>
    </source>
</evidence>
<dbReference type="EMBL" id="NEXD01000049">
    <property type="protein sequence ID" value="PSN85035.1"/>
    <property type="molecule type" value="Genomic_DNA"/>
</dbReference>
<dbReference type="Pfam" id="PF05168">
    <property type="entry name" value="HEPN"/>
    <property type="match status" value="1"/>
</dbReference>
<protein>
    <submittedName>
        <fullName evidence="3">DNA-binding protein</fullName>
    </submittedName>
</protein>
<keyword evidence="1" id="KW-0175">Coiled coil</keyword>
<dbReference type="PROSITE" id="PS50910">
    <property type="entry name" value="HEPN"/>
    <property type="match status" value="1"/>
</dbReference>
<reference evidence="3 4" key="1">
    <citation type="submission" date="2017-04" db="EMBL/GenBank/DDBJ databases">
        <title>Novel microbial lineages endemic to geothermal iron-oxide mats fill important gaps in the evolutionary history of Archaea.</title>
        <authorList>
            <person name="Jay Z.J."/>
            <person name="Beam J.P."/>
            <person name="Dlakic M."/>
            <person name="Rusch D.B."/>
            <person name="Kozubal M.A."/>
            <person name="Inskeep W.P."/>
        </authorList>
    </citation>
    <scope>NUCLEOTIDE SEQUENCE [LARGE SCALE GENOMIC DNA]</scope>
    <source>
        <strain evidence="3">BE_D</strain>
    </source>
</reference>
<dbReference type="InterPro" id="IPR007842">
    <property type="entry name" value="HEPN_dom"/>
</dbReference>
<dbReference type="GO" id="GO:0003677">
    <property type="term" value="F:DNA binding"/>
    <property type="evidence" value="ECO:0007669"/>
    <property type="project" value="UniProtKB-KW"/>
</dbReference>
<evidence type="ECO:0000313" key="4">
    <source>
        <dbReference type="Proteomes" id="UP000240569"/>
    </source>
</evidence>
<dbReference type="SUPFAM" id="SSF81593">
    <property type="entry name" value="Nucleotidyltransferase substrate binding subunit/domain"/>
    <property type="match status" value="1"/>
</dbReference>
<dbReference type="AlphaFoldDB" id="A0A2R6AF83"/>
<evidence type="ECO:0000256" key="1">
    <source>
        <dbReference type="SAM" id="Coils"/>
    </source>
</evidence>
<comment type="caution">
    <text evidence="3">The sequence shown here is derived from an EMBL/GenBank/DDBJ whole genome shotgun (WGS) entry which is preliminary data.</text>
</comment>
<keyword evidence="3" id="KW-0238">DNA-binding</keyword>
<feature type="domain" description="HEPN" evidence="2">
    <location>
        <begin position="6"/>
        <end position="116"/>
    </location>
</feature>
<dbReference type="Proteomes" id="UP000240569">
    <property type="component" value="Unassembled WGS sequence"/>
</dbReference>